<accession>A0A9P5IMI3</accession>
<reference evidence="1 2" key="1">
    <citation type="journal article" date="2020" name="Genome Biol. Evol.">
        <title>Comparative genomics of Sclerotiniaceae.</title>
        <authorList>
            <person name="Valero Jimenez C.A."/>
            <person name="Steentjes M."/>
            <person name="Scholten O.E."/>
            <person name="Van Kan J.A.L."/>
        </authorList>
    </citation>
    <scope>NUCLEOTIDE SEQUENCE [LARGE SCALE GENOMIC DNA]</scope>
    <source>
        <strain evidence="1 2">MUCL 94</strain>
    </source>
</reference>
<organism evidence="1 2">
    <name type="scientific">Botrytis byssoidea</name>
    <dbReference type="NCBI Taxonomy" id="139641"/>
    <lineage>
        <taxon>Eukaryota</taxon>
        <taxon>Fungi</taxon>
        <taxon>Dikarya</taxon>
        <taxon>Ascomycota</taxon>
        <taxon>Pezizomycotina</taxon>
        <taxon>Leotiomycetes</taxon>
        <taxon>Helotiales</taxon>
        <taxon>Sclerotiniaceae</taxon>
        <taxon>Botrytis</taxon>
    </lineage>
</organism>
<comment type="caution">
    <text evidence="1">The sequence shown here is derived from an EMBL/GenBank/DDBJ whole genome shotgun (WGS) entry which is preliminary data.</text>
</comment>
<keyword evidence="2" id="KW-1185">Reference proteome</keyword>
<dbReference type="GeneID" id="62149522"/>
<gene>
    <name evidence="1" type="ORF">EAE97_005933</name>
</gene>
<dbReference type="EMBL" id="RCSW01000010">
    <property type="protein sequence ID" value="KAF7943863.1"/>
    <property type="molecule type" value="Genomic_DNA"/>
</dbReference>
<evidence type="ECO:0000313" key="1">
    <source>
        <dbReference type="EMBL" id="KAF7943863.1"/>
    </source>
</evidence>
<proteinExistence type="predicted"/>
<dbReference type="AlphaFoldDB" id="A0A9P5IMI3"/>
<dbReference type="Proteomes" id="UP000710849">
    <property type="component" value="Unassembled WGS sequence"/>
</dbReference>
<protein>
    <submittedName>
        <fullName evidence="1">Uncharacterized protein</fullName>
    </submittedName>
</protein>
<evidence type="ECO:0000313" key="2">
    <source>
        <dbReference type="Proteomes" id="UP000710849"/>
    </source>
</evidence>
<dbReference type="RefSeq" id="XP_038732922.1">
    <property type="nucleotide sequence ID" value="XM_038876446.1"/>
</dbReference>
<name>A0A9P5IMI3_9HELO</name>
<sequence length="239" mass="27157">MTVLHKEGQAAPAERRIVVEPDVDSSFANHKVIVPEVATRIHNGKTRNIPLEVLWTRKSAEHTPLANHISTIKKGSYVASEQTPYQHGGEQSWNFERFELRKMVEFGMQSRPSDAHSMELMEMTSNAIDSLREIIRQRAKPSNPLDKSNRVNRVWAQPVSVAQDDTVVMMLQRARMGANSGHSTKSKVVSCPSPLYAEVMDEFGLIGVANYPVFMSTWWITLLMHDFDDWHQDFLAILD</sequence>